<feature type="region of interest" description="Disordered" evidence="1">
    <location>
        <begin position="1"/>
        <end position="25"/>
    </location>
</feature>
<feature type="compositionally biased region" description="Polar residues" evidence="1">
    <location>
        <begin position="125"/>
        <end position="134"/>
    </location>
</feature>
<feature type="compositionally biased region" description="Basic and acidic residues" evidence="1">
    <location>
        <begin position="115"/>
        <end position="124"/>
    </location>
</feature>
<dbReference type="EMBL" id="CAXIEN010000068">
    <property type="protein sequence ID" value="CAL1273565.1"/>
    <property type="molecule type" value="Genomic_DNA"/>
</dbReference>
<evidence type="ECO:0000313" key="3">
    <source>
        <dbReference type="Proteomes" id="UP001497382"/>
    </source>
</evidence>
<reference evidence="2 3" key="1">
    <citation type="submission" date="2024-04" db="EMBL/GenBank/DDBJ databases">
        <authorList>
            <person name="Rising A."/>
            <person name="Reimegard J."/>
            <person name="Sonavane S."/>
            <person name="Akerstrom W."/>
            <person name="Nylinder S."/>
            <person name="Hedman E."/>
            <person name="Kallberg Y."/>
        </authorList>
    </citation>
    <scope>NUCLEOTIDE SEQUENCE [LARGE SCALE GENOMIC DNA]</scope>
</reference>
<evidence type="ECO:0008006" key="4">
    <source>
        <dbReference type="Google" id="ProtNLM"/>
    </source>
</evidence>
<dbReference type="Proteomes" id="UP001497382">
    <property type="component" value="Unassembled WGS sequence"/>
</dbReference>
<keyword evidence="3" id="KW-1185">Reference proteome</keyword>
<organism evidence="2 3">
    <name type="scientific">Larinioides sclopetarius</name>
    <dbReference type="NCBI Taxonomy" id="280406"/>
    <lineage>
        <taxon>Eukaryota</taxon>
        <taxon>Metazoa</taxon>
        <taxon>Ecdysozoa</taxon>
        <taxon>Arthropoda</taxon>
        <taxon>Chelicerata</taxon>
        <taxon>Arachnida</taxon>
        <taxon>Araneae</taxon>
        <taxon>Araneomorphae</taxon>
        <taxon>Entelegynae</taxon>
        <taxon>Araneoidea</taxon>
        <taxon>Araneidae</taxon>
        <taxon>Larinioides</taxon>
    </lineage>
</organism>
<sequence>MAEEDSDMDDVAMTEDDPNDSDYEQEKLTLKAKKIKRGSNGKWKLYYDSRCFKKEWIDLFPWVEEDPDDPKFAICRACNKKIKAHKGILDTHQKTKKHLRNLSGSDDIEEDGDDDPKKTERTTDPKTYNGTTTQPLVEQILSDDQFSFFTESPIDAAHQAITNLIDKLVEKYHDNRVENLKVQNETLKQLNRARSHLFQTEDQRKLEKRLVQEAHSREAEAIQMKFMQQEHELKINCMERERDAKLKAVEQQLMFARQEYERKVKLLDQQLQSMK</sequence>
<gene>
    <name evidence="2" type="ORF">LARSCL_LOCUS6964</name>
</gene>
<evidence type="ECO:0000256" key="1">
    <source>
        <dbReference type="SAM" id="MobiDB-lite"/>
    </source>
</evidence>
<accession>A0AAV1ZT02</accession>
<feature type="compositionally biased region" description="Acidic residues" evidence="1">
    <location>
        <begin position="1"/>
        <end position="23"/>
    </location>
</feature>
<name>A0AAV1ZT02_9ARAC</name>
<evidence type="ECO:0000313" key="2">
    <source>
        <dbReference type="EMBL" id="CAL1273565.1"/>
    </source>
</evidence>
<feature type="region of interest" description="Disordered" evidence="1">
    <location>
        <begin position="93"/>
        <end position="134"/>
    </location>
</feature>
<comment type="caution">
    <text evidence="2">The sequence shown here is derived from an EMBL/GenBank/DDBJ whole genome shotgun (WGS) entry which is preliminary data.</text>
</comment>
<proteinExistence type="predicted"/>
<dbReference type="AlphaFoldDB" id="A0AAV1ZT02"/>
<protein>
    <recommendedName>
        <fullName evidence="4">BED-type domain-containing protein</fullName>
    </recommendedName>
</protein>